<dbReference type="RefSeq" id="WP_406720736.1">
    <property type="nucleotide sequence ID" value="NZ_CP135443.1"/>
</dbReference>
<keyword evidence="2" id="KW-0233">DNA recombination</keyword>
<dbReference type="SUPFAM" id="SSF56349">
    <property type="entry name" value="DNA breaking-rejoining enzymes"/>
    <property type="match status" value="1"/>
</dbReference>
<keyword evidence="5" id="KW-1185">Reference proteome</keyword>
<dbReference type="InterPro" id="IPR050090">
    <property type="entry name" value="Tyrosine_recombinase_XerCD"/>
</dbReference>
<dbReference type="PROSITE" id="PS51898">
    <property type="entry name" value="TYR_RECOMBINASE"/>
    <property type="match status" value="1"/>
</dbReference>
<dbReference type="Pfam" id="PF00589">
    <property type="entry name" value="Phage_integrase"/>
    <property type="match status" value="1"/>
</dbReference>
<name>A0ABZ1E056_9RHOB</name>
<dbReference type="InterPro" id="IPR013762">
    <property type="entry name" value="Integrase-like_cat_sf"/>
</dbReference>
<dbReference type="InterPro" id="IPR002104">
    <property type="entry name" value="Integrase_catalytic"/>
</dbReference>
<evidence type="ECO:0000313" key="5">
    <source>
        <dbReference type="Proteomes" id="UP001623290"/>
    </source>
</evidence>
<evidence type="ECO:0000256" key="2">
    <source>
        <dbReference type="ARBA" id="ARBA00023172"/>
    </source>
</evidence>
<proteinExistence type="predicted"/>
<dbReference type="EMBL" id="CP135443">
    <property type="protein sequence ID" value="WRY33474.1"/>
    <property type="molecule type" value="Genomic_DNA"/>
</dbReference>
<dbReference type="CDD" id="cd00796">
    <property type="entry name" value="INT_Rci_Hp1_C"/>
    <property type="match status" value="1"/>
</dbReference>
<dbReference type="Proteomes" id="UP001623290">
    <property type="component" value="Chromosome"/>
</dbReference>
<protein>
    <submittedName>
        <fullName evidence="4">Site-specific integrase</fullName>
    </submittedName>
</protein>
<sequence>MERRRADGSVSYTAQVTKKKDGKIIYRKSQTFDRKAAANAWIKKKEAELATPAGLAQAVAKEADATTVGDLIERYTALYGGEIGRTKTQVLRSLLSHEIATAPANGLRSSQIIELAADLGKDKQPQTVLNYLSHLSGIFRVARPAWNVDIDQQVMRDAMDACKRMKLTSKSKKRERRPTVDEMDKIMAHFADKQIRRPKSIPMTKILIFALFSTRRQEEIVRLRWDDLEHGRVLVRDMKNPGDKVGNNIWCDLPIEAEVVARSMPRVDDRIFPFKSDTVSAAFTRACKFLHIEDLRFHDLRHEGVSRQFEMGKSIPQAASVSGHRSWTNLQRYSHLRQSGDRWAEWKWILD</sequence>
<dbReference type="PANTHER" id="PTHR30349">
    <property type="entry name" value="PHAGE INTEGRASE-RELATED"/>
    <property type="match status" value="1"/>
</dbReference>
<dbReference type="Gene3D" id="1.10.443.10">
    <property type="entry name" value="Intergrase catalytic core"/>
    <property type="match status" value="1"/>
</dbReference>
<dbReference type="InterPro" id="IPR011010">
    <property type="entry name" value="DNA_brk_join_enz"/>
</dbReference>
<evidence type="ECO:0000256" key="1">
    <source>
        <dbReference type="ARBA" id="ARBA00022908"/>
    </source>
</evidence>
<accession>A0ABZ1E056</accession>
<gene>
    <name evidence="4" type="ORF">RPE78_12430</name>
</gene>
<keyword evidence="1" id="KW-0229">DNA integration</keyword>
<dbReference type="PANTHER" id="PTHR30349:SF94">
    <property type="entry name" value="INTEGRASE_RECOMBINASE HI_1414-RELATED"/>
    <property type="match status" value="1"/>
</dbReference>
<feature type="domain" description="Tyr recombinase" evidence="3">
    <location>
        <begin position="173"/>
        <end position="348"/>
    </location>
</feature>
<organism evidence="4 5">
    <name type="scientific">Thioclava litoralis</name>
    <dbReference type="NCBI Taxonomy" id="3076557"/>
    <lineage>
        <taxon>Bacteria</taxon>
        <taxon>Pseudomonadati</taxon>
        <taxon>Pseudomonadota</taxon>
        <taxon>Alphaproteobacteria</taxon>
        <taxon>Rhodobacterales</taxon>
        <taxon>Paracoccaceae</taxon>
        <taxon>Thioclava</taxon>
    </lineage>
</organism>
<evidence type="ECO:0000259" key="3">
    <source>
        <dbReference type="PROSITE" id="PS51898"/>
    </source>
</evidence>
<evidence type="ECO:0000313" key="4">
    <source>
        <dbReference type="EMBL" id="WRY33474.1"/>
    </source>
</evidence>
<reference evidence="4 5" key="1">
    <citation type="submission" date="2023-09" db="EMBL/GenBank/DDBJ databases">
        <title>Thioclava shenzhenensis sp. nov., a multidrug resistant bacteria-antagonizing species isolated from coastal seawater.</title>
        <authorList>
            <person name="Long M."/>
        </authorList>
    </citation>
    <scope>NUCLEOTIDE SEQUENCE [LARGE SCALE GENOMIC DNA]</scope>
    <source>
        <strain evidence="4 5">FTW29</strain>
    </source>
</reference>